<dbReference type="InterPro" id="IPR011050">
    <property type="entry name" value="Pectin_lyase_fold/virulence"/>
</dbReference>
<dbReference type="SMART" id="SM00710">
    <property type="entry name" value="PbH1"/>
    <property type="match status" value="6"/>
</dbReference>
<feature type="region of interest" description="Disordered" evidence="1">
    <location>
        <begin position="49"/>
        <end position="90"/>
    </location>
</feature>
<feature type="transmembrane region" description="Helical" evidence="2">
    <location>
        <begin position="24"/>
        <end position="45"/>
    </location>
</feature>
<dbReference type="InterPro" id="IPR006626">
    <property type="entry name" value="PbH1"/>
</dbReference>
<protein>
    <recommendedName>
        <fullName evidence="5">Right handed beta helix domain-containing protein</fullName>
    </recommendedName>
</protein>
<keyword evidence="2" id="KW-0812">Transmembrane</keyword>
<dbReference type="InterPro" id="IPR012334">
    <property type="entry name" value="Pectin_lyas_fold"/>
</dbReference>
<comment type="caution">
    <text evidence="3">The sequence shown here is derived from an EMBL/GenBank/DDBJ whole genome shotgun (WGS) entry which is preliminary data.</text>
</comment>
<accession>A0A841BVM9</accession>
<dbReference type="EMBL" id="JACHMN010000002">
    <property type="protein sequence ID" value="MBB5870820.1"/>
    <property type="molecule type" value="Genomic_DNA"/>
</dbReference>
<reference evidence="3 4" key="1">
    <citation type="submission" date="2020-08" db="EMBL/GenBank/DDBJ databases">
        <title>Sequencing the genomes of 1000 actinobacteria strains.</title>
        <authorList>
            <person name="Klenk H.-P."/>
        </authorList>
    </citation>
    <scope>NUCLEOTIDE SEQUENCE [LARGE SCALE GENOMIC DNA]</scope>
    <source>
        <strain evidence="3 4">DSM 45362</strain>
    </source>
</reference>
<dbReference type="RefSeq" id="WP_221469958.1">
    <property type="nucleotide sequence ID" value="NZ_JACHMN010000002.1"/>
</dbReference>
<proteinExistence type="predicted"/>
<organism evidence="3 4">
    <name type="scientific">Allocatelliglobosispora scoriae</name>
    <dbReference type="NCBI Taxonomy" id="643052"/>
    <lineage>
        <taxon>Bacteria</taxon>
        <taxon>Bacillati</taxon>
        <taxon>Actinomycetota</taxon>
        <taxon>Actinomycetes</taxon>
        <taxon>Micromonosporales</taxon>
        <taxon>Micromonosporaceae</taxon>
        <taxon>Allocatelliglobosispora</taxon>
    </lineage>
</organism>
<name>A0A841BVM9_9ACTN</name>
<dbReference type="AlphaFoldDB" id="A0A841BVM9"/>
<sequence>MSTQEPIDIPDAPVSRRGIPTGPWVWVTGALVAVVIALVITLVVVTSGGGDARPTGQRDRESRSPRTPVVGSSGTPTATQPTVPAPTAVPAGCPQATITVSEARGLHDALASARPGDVIALRDGVYEGKFVATTPATKEQPIYLCGGAGAVLDGGGIKAGYVLHLDGASYWRVMGLTLFNGQKGLMADRVQGALIAGLTVEQIGDEGIHLRNFSSDNVVRGNTVRNTGNRRDTFGEGIYVGTAKSNWCTVTACKPDNSDRNLVEGNTITDTTSESIDIKEGTTGGRVLNNTFDGSKFSGSHADSWIDVKGNGWLIQGNLGRNSKQDGFQTHEVVEGWGTNNVFKGNTAEVNGPGYGFNFVPVRNNTANCDNKVIGAAKGFSNKACG</sequence>
<dbReference type="SUPFAM" id="SSF51126">
    <property type="entry name" value="Pectin lyase-like"/>
    <property type="match status" value="1"/>
</dbReference>
<keyword evidence="2" id="KW-0472">Membrane</keyword>
<evidence type="ECO:0000313" key="4">
    <source>
        <dbReference type="Proteomes" id="UP000587527"/>
    </source>
</evidence>
<dbReference type="Gene3D" id="2.160.20.10">
    <property type="entry name" value="Single-stranded right-handed beta-helix, Pectin lyase-like"/>
    <property type="match status" value="1"/>
</dbReference>
<keyword evidence="2" id="KW-1133">Transmembrane helix</keyword>
<dbReference type="Proteomes" id="UP000587527">
    <property type="component" value="Unassembled WGS sequence"/>
</dbReference>
<feature type="compositionally biased region" description="Low complexity" evidence="1">
    <location>
        <begin position="75"/>
        <end position="90"/>
    </location>
</feature>
<keyword evidence="4" id="KW-1185">Reference proteome</keyword>
<gene>
    <name evidence="3" type="ORF">F4553_004199</name>
</gene>
<evidence type="ECO:0000256" key="1">
    <source>
        <dbReference type="SAM" id="MobiDB-lite"/>
    </source>
</evidence>
<evidence type="ECO:0008006" key="5">
    <source>
        <dbReference type="Google" id="ProtNLM"/>
    </source>
</evidence>
<evidence type="ECO:0000256" key="2">
    <source>
        <dbReference type="SAM" id="Phobius"/>
    </source>
</evidence>
<evidence type="ECO:0000313" key="3">
    <source>
        <dbReference type="EMBL" id="MBB5870820.1"/>
    </source>
</evidence>